<keyword evidence="4" id="KW-0597">Phosphoprotein</keyword>
<evidence type="ECO:0000256" key="4">
    <source>
        <dbReference type="ARBA" id="ARBA00022553"/>
    </source>
</evidence>
<dbReference type="InterPro" id="IPR036638">
    <property type="entry name" value="HLH_DNA-bd_sf"/>
</dbReference>
<evidence type="ECO:0000256" key="1">
    <source>
        <dbReference type="ARBA" id="ARBA00007628"/>
    </source>
</evidence>
<dbReference type="OrthoDB" id="8964853at2759"/>
<dbReference type="EMBL" id="HACA01024379">
    <property type="protein sequence ID" value="CDW41740.1"/>
    <property type="molecule type" value="Transcribed_RNA"/>
</dbReference>
<feature type="domain" description="BHLH" evidence="13">
    <location>
        <begin position="59"/>
        <end position="110"/>
    </location>
</feature>
<dbReference type="Pfam" id="PF00010">
    <property type="entry name" value="HLH"/>
    <property type="match status" value="1"/>
</dbReference>
<name>C1BUQ6_LEPSM</name>
<dbReference type="SMART" id="SM00353">
    <property type="entry name" value="HLH"/>
    <property type="match status" value="1"/>
</dbReference>
<evidence type="ECO:0000256" key="7">
    <source>
        <dbReference type="ARBA" id="ARBA00023159"/>
    </source>
</evidence>
<dbReference type="EMBL" id="BT121126">
    <property type="protein sequence ID" value="ADD38056.1"/>
    <property type="molecule type" value="mRNA"/>
</dbReference>
<accession>C1BUQ6</accession>
<evidence type="ECO:0000256" key="5">
    <source>
        <dbReference type="ARBA" id="ARBA00023015"/>
    </source>
</evidence>
<protein>
    <recommendedName>
        <fullName evidence="2">Protein max</fullName>
    </recommendedName>
    <alternativeName>
        <fullName evidence="10">Myc-associated factor X</fullName>
    </alternativeName>
</protein>
<dbReference type="GO" id="GO:0090575">
    <property type="term" value="C:RNA polymerase II transcription regulator complex"/>
    <property type="evidence" value="ECO:0007669"/>
    <property type="project" value="TreeGrafter"/>
</dbReference>
<dbReference type="GO" id="GO:0046983">
    <property type="term" value="F:protein dimerization activity"/>
    <property type="evidence" value="ECO:0007669"/>
    <property type="project" value="InterPro"/>
</dbReference>
<gene>
    <name evidence="14" type="primary">MAX</name>
    <name evidence="16" type="synonym">maxb</name>
</gene>
<evidence type="ECO:0000256" key="8">
    <source>
        <dbReference type="ARBA" id="ARBA00023163"/>
    </source>
</evidence>
<reference evidence="16" key="3">
    <citation type="submission" date="2014-05" db="EMBL/GenBank/DDBJ databases">
        <authorList>
            <person name="Chronopoulou M."/>
        </authorList>
    </citation>
    <scope>NUCLEOTIDE SEQUENCE</scope>
    <source>
        <tissue evidence="16">Whole organism</tissue>
    </source>
</reference>
<dbReference type="InterPro" id="IPR011598">
    <property type="entry name" value="bHLH_dom"/>
</dbReference>
<keyword evidence="7" id="KW-0010">Activator</keyword>
<dbReference type="SUPFAM" id="SSF47459">
    <property type="entry name" value="HLH, helix-loop-helix DNA-binding domain"/>
    <property type="match status" value="1"/>
</dbReference>
<evidence type="ECO:0000313" key="15">
    <source>
        <dbReference type="EMBL" id="ADD38056.1"/>
    </source>
</evidence>
<feature type="region of interest" description="Disordered" evidence="12">
    <location>
        <begin position="164"/>
        <end position="189"/>
    </location>
</feature>
<dbReference type="GO" id="GO:0045944">
    <property type="term" value="P:positive regulation of transcription by RNA polymerase II"/>
    <property type="evidence" value="ECO:0007669"/>
    <property type="project" value="TreeGrafter"/>
</dbReference>
<dbReference type="GO" id="GO:0003677">
    <property type="term" value="F:DNA binding"/>
    <property type="evidence" value="ECO:0007669"/>
    <property type="project" value="UniProtKB-KW"/>
</dbReference>
<evidence type="ECO:0000256" key="12">
    <source>
        <dbReference type="SAM" id="MobiDB-lite"/>
    </source>
</evidence>
<evidence type="ECO:0000256" key="6">
    <source>
        <dbReference type="ARBA" id="ARBA00023125"/>
    </source>
</evidence>
<dbReference type="AlphaFoldDB" id="C1BUQ6"/>
<reference evidence="15" key="2">
    <citation type="submission" date="2010-03" db="EMBL/GenBank/DDBJ databases">
        <title>Atlantic Lepeophtheirus salmonis ESTs and full-length cDNAs.</title>
        <authorList>
            <person name="Yasuike M."/>
            <person name="von Schalburg K."/>
            <person name="Cooper G."/>
            <person name="Leong J."/>
            <person name="Nilsen F."/>
            <person name="Jones S.R.M."/>
            <person name="Koop B.F."/>
        </authorList>
    </citation>
    <scope>NUCLEOTIDE SEQUENCE</scope>
    <source>
        <strain evidence="15">Atlantic form</strain>
        <tissue evidence="15">Mixed tissue</tissue>
    </source>
</reference>
<organism evidence="14">
    <name type="scientific">Lepeophtheirus salmonis</name>
    <name type="common">Salmon louse</name>
    <name type="synonym">Caligus salmonis</name>
    <dbReference type="NCBI Taxonomy" id="72036"/>
    <lineage>
        <taxon>Eukaryota</taxon>
        <taxon>Metazoa</taxon>
        <taxon>Ecdysozoa</taxon>
        <taxon>Arthropoda</taxon>
        <taxon>Crustacea</taxon>
        <taxon>Multicrustacea</taxon>
        <taxon>Hexanauplia</taxon>
        <taxon>Copepoda</taxon>
        <taxon>Siphonostomatoida</taxon>
        <taxon>Caligidae</taxon>
        <taxon>Lepeophtheirus</taxon>
    </lineage>
</organism>
<feature type="coiled-coil region" evidence="11">
    <location>
        <begin position="114"/>
        <end position="144"/>
    </location>
</feature>
<evidence type="ECO:0000259" key="13">
    <source>
        <dbReference type="PROSITE" id="PS50888"/>
    </source>
</evidence>
<dbReference type="PANTHER" id="PTHR10328:SF3">
    <property type="entry name" value="PROTEIN MAX"/>
    <property type="match status" value="1"/>
</dbReference>
<feature type="region of interest" description="Disordered" evidence="12">
    <location>
        <begin position="1"/>
        <end position="66"/>
    </location>
</feature>
<evidence type="ECO:0000256" key="11">
    <source>
        <dbReference type="SAM" id="Coils"/>
    </source>
</evidence>
<dbReference type="EMBL" id="BT078335">
    <property type="protein sequence ID" value="ACO12759.1"/>
    <property type="molecule type" value="mRNA"/>
</dbReference>
<keyword evidence="8" id="KW-0804">Transcription</keyword>
<evidence type="ECO:0000256" key="3">
    <source>
        <dbReference type="ARBA" id="ARBA00022491"/>
    </source>
</evidence>
<proteinExistence type="evidence at transcript level"/>
<feature type="compositionally biased region" description="Low complexity" evidence="12">
    <location>
        <begin position="26"/>
        <end position="44"/>
    </location>
</feature>
<keyword evidence="11" id="KW-0175">Coiled coil</keyword>
<evidence type="ECO:0000256" key="10">
    <source>
        <dbReference type="ARBA" id="ARBA00029944"/>
    </source>
</evidence>
<evidence type="ECO:0000313" key="14">
    <source>
        <dbReference type="EMBL" id="ACO12759.1"/>
    </source>
</evidence>
<evidence type="ECO:0000256" key="9">
    <source>
        <dbReference type="ARBA" id="ARBA00023242"/>
    </source>
</evidence>
<keyword evidence="3" id="KW-0678">Repressor</keyword>
<dbReference type="CDD" id="cd11406">
    <property type="entry name" value="bHLHzip_Max"/>
    <property type="match status" value="1"/>
</dbReference>
<reference evidence="14" key="1">
    <citation type="submission" date="2009-06" db="EMBL/GenBank/DDBJ databases">
        <title>Lepeophtheirus salmonis ESTs and full-length cDNAs.</title>
        <authorList>
            <person name="Yasuike M."/>
            <person name="von Schalburg K."/>
            <person name="Cooper G."/>
            <person name="Leong J."/>
            <person name="Jones S.R.M."/>
            <person name="Koop B.F."/>
        </authorList>
    </citation>
    <scope>NUCLEOTIDE SEQUENCE</scope>
    <source>
        <strain evidence="14">Pacific form</strain>
        <tissue evidence="14">Whole</tissue>
    </source>
</reference>
<evidence type="ECO:0000256" key="2">
    <source>
        <dbReference type="ARBA" id="ARBA00017633"/>
    </source>
</evidence>
<keyword evidence="6" id="KW-0238">DNA-binding</keyword>
<keyword evidence="9" id="KW-0539">Nucleus</keyword>
<feature type="compositionally biased region" description="Acidic residues" evidence="12">
    <location>
        <begin position="7"/>
        <end position="25"/>
    </location>
</feature>
<dbReference type="GO" id="GO:0003700">
    <property type="term" value="F:DNA-binding transcription factor activity"/>
    <property type="evidence" value="ECO:0007669"/>
    <property type="project" value="TreeGrafter"/>
</dbReference>
<dbReference type="PANTHER" id="PTHR10328">
    <property type="entry name" value="PROTEIN MAX MYC-ASSOCIATED FACTOR X"/>
    <property type="match status" value="1"/>
</dbReference>
<sequence>MMSMNMVDDDDRELDIESEEDDELQEYLVSHGGGSHSSSLLQGSKSKKRGERGGSQVLDKRAHHNALERKRRDHIKDSFTGLRDAIPIMAGDKSSRAQILKKASDYISYMRNKTQTHTEDIDDLKRQNMHLEEQIRALERAKNMGHLATSDSVLANAGLKTLPSNNSSSNVSFEGSSSTSSSSEISVPSGRRGVQNLVVTLPSSVNEGPTTLITTSKISPQTRRIIVPGQSLLIPKDNLPKDKVKVQL</sequence>
<dbReference type="FunFam" id="4.10.280.10:FF:000023">
    <property type="entry name" value="MAX isoform 13"/>
    <property type="match status" value="1"/>
</dbReference>
<dbReference type="PROSITE" id="PS50888">
    <property type="entry name" value="BHLH"/>
    <property type="match status" value="1"/>
</dbReference>
<evidence type="ECO:0000313" key="16">
    <source>
        <dbReference type="EMBL" id="CDW41740.1"/>
    </source>
</evidence>
<dbReference type="Gene3D" id="4.10.280.10">
    <property type="entry name" value="Helix-loop-helix DNA-binding domain"/>
    <property type="match status" value="1"/>
</dbReference>
<keyword evidence="5" id="KW-0805">Transcription regulation</keyword>
<comment type="similarity">
    <text evidence="1">Belongs to the MAX family.</text>
</comment>